<evidence type="ECO:0000313" key="3">
    <source>
        <dbReference type="Proteomes" id="UP000229901"/>
    </source>
</evidence>
<name>A0A2H0V4Q8_9BACT</name>
<organism evidence="2 3">
    <name type="scientific">Candidatus Falkowbacteria bacterium CG10_big_fil_rev_8_21_14_0_10_39_11</name>
    <dbReference type="NCBI Taxonomy" id="1974565"/>
    <lineage>
        <taxon>Bacteria</taxon>
        <taxon>Candidatus Falkowiibacteriota</taxon>
    </lineage>
</organism>
<dbReference type="InterPro" id="IPR018637">
    <property type="entry name" value="DUF2059"/>
</dbReference>
<feature type="domain" description="DUF2059" evidence="1">
    <location>
        <begin position="70"/>
        <end position="114"/>
    </location>
</feature>
<dbReference type="AlphaFoldDB" id="A0A2H0V4Q8"/>
<dbReference type="EMBL" id="PFAP01000020">
    <property type="protein sequence ID" value="PIR94073.1"/>
    <property type="molecule type" value="Genomic_DNA"/>
</dbReference>
<comment type="caution">
    <text evidence="2">The sequence shown here is derived from an EMBL/GenBank/DDBJ whole genome shotgun (WGS) entry which is preliminary data.</text>
</comment>
<accession>A0A2H0V4Q8</accession>
<dbReference type="Pfam" id="PF09832">
    <property type="entry name" value="DUF2059"/>
    <property type="match status" value="1"/>
</dbReference>
<reference evidence="3" key="1">
    <citation type="submission" date="2017-09" db="EMBL/GenBank/DDBJ databases">
        <title>Depth-based differentiation of microbial function through sediment-hosted aquifers and enrichment of novel symbionts in the deep terrestrial subsurface.</title>
        <authorList>
            <person name="Probst A.J."/>
            <person name="Ladd B."/>
            <person name="Jarett J.K."/>
            <person name="Geller-Mcgrath D.E."/>
            <person name="Sieber C.M.K."/>
            <person name="Emerson J.B."/>
            <person name="Anantharaman K."/>
            <person name="Thomas B.C."/>
            <person name="Malmstrom R."/>
            <person name="Stieglmeier M."/>
            <person name="Klingl A."/>
            <person name="Woyke T."/>
            <person name="Ryan C.M."/>
            <person name="Banfield J.F."/>
        </authorList>
    </citation>
    <scope>NUCLEOTIDE SEQUENCE [LARGE SCALE GENOMIC DNA]</scope>
</reference>
<evidence type="ECO:0000313" key="2">
    <source>
        <dbReference type="EMBL" id="PIR94073.1"/>
    </source>
</evidence>
<gene>
    <name evidence="2" type="ORF">COT97_03235</name>
</gene>
<protein>
    <recommendedName>
        <fullName evidence="1">DUF2059 domain-containing protein</fullName>
    </recommendedName>
</protein>
<sequence>MIEKLFCLMDLDKVLAIVAENVKGSVSLTDYIDPEDSHPVVDLASARINKRFVELMDEHTRKSHLGVVARIKALYEANFTDAELEAMISWYETPVCKKCQALMPEFTGSMVEQITGYFNDRTEEIQAEIREIVESESVLLGASDHSGFDAETVH</sequence>
<dbReference type="Proteomes" id="UP000229901">
    <property type="component" value="Unassembled WGS sequence"/>
</dbReference>
<proteinExistence type="predicted"/>
<evidence type="ECO:0000259" key="1">
    <source>
        <dbReference type="Pfam" id="PF09832"/>
    </source>
</evidence>